<reference evidence="3" key="2">
    <citation type="submission" date="2014-07" db="EMBL/GenBank/DDBJ databases">
        <authorList>
            <person name="Hull J."/>
        </authorList>
    </citation>
    <scope>NUCLEOTIDE SEQUENCE</scope>
</reference>
<dbReference type="EMBL" id="GBHO01019542">
    <property type="protein sequence ID" value="JAG24062.1"/>
    <property type="molecule type" value="Transcribed_RNA"/>
</dbReference>
<proteinExistence type="inferred from homology"/>
<dbReference type="GO" id="GO:0005739">
    <property type="term" value="C:mitochondrion"/>
    <property type="evidence" value="ECO:0007669"/>
    <property type="project" value="TreeGrafter"/>
</dbReference>
<dbReference type="GO" id="GO:0010133">
    <property type="term" value="P:L-proline catabolic process to L-glutamate"/>
    <property type="evidence" value="ECO:0007669"/>
    <property type="project" value="TreeGrafter"/>
</dbReference>
<evidence type="ECO:0000256" key="1">
    <source>
        <dbReference type="RuleBase" id="RU364054"/>
    </source>
</evidence>
<evidence type="ECO:0000313" key="3">
    <source>
        <dbReference type="EMBL" id="JAG24062.1"/>
    </source>
</evidence>
<feature type="region of interest" description="Disordered" evidence="2">
    <location>
        <begin position="1"/>
        <end position="24"/>
    </location>
</feature>
<dbReference type="PANTHER" id="PTHR13914:SF0">
    <property type="entry name" value="PROLINE DEHYDROGENASE 1, MITOCHONDRIAL"/>
    <property type="match status" value="1"/>
</dbReference>
<name>A0A0A9XTJ3_LYGHE</name>
<dbReference type="GO" id="GO:0071949">
    <property type="term" value="F:FAD binding"/>
    <property type="evidence" value="ECO:0007669"/>
    <property type="project" value="TreeGrafter"/>
</dbReference>
<dbReference type="EC" id="1.5.5.2" evidence="1"/>
<reference evidence="3" key="1">
    <citation type="journal article" date="2014" name="PLoS ONE">
        <title>Transcriptome-Based Identification of ABC Transporters in the Western Tarnished Plant Bug Lygus hesperus.</title>
        <authorList>
            <person name="Hull J.J."/>
            <person name="Chaney K."/>
            <person name="Geib S.M."/>
            <person name="Fabrick J.A."/>
            <person name="Brent C.S."/>
            <person name="Walsh D."/>
            <person name="Lavine L.C."/>
        </authorList>
    </citation>
    <scope>NUCLEOTIDE SEQUENCE</scope>
</reference>
<dbReference type="InterPro" id="IPR015659">
    <property type="entry name" value="Proline_oxidase"/>
</dbReference>
<keyword evidence="1" id="KW-0274">FAD</keyword>
<protein>
    <recommendedName>
        <fullName evidence="1">Proline dehydrogenase</fullName>
        <ecNumber evidence="1">1.5.5.2</ecNumber>
    </recommendedName>
</protein>
<dbReference type="EMBL" id="GDHC01021224">
    <property type="protein sequence ID" value="JAP97404.1"/>
    <property type="molecule type" value="Transcribed_RNA"/>
</dbReference>
<comment type="cofactor">
    <cofactor evidence="1">
        <name>FAD</name>
        <dbReference type="ChEBI" id="CHEBI:57692"/>
    </cofactor>
</comment>
<comment type="function">
    <text evidence="1">Converts proline to delta-1-pyrroline-5-carboxylate.</text>
</comment>
<keyword evidence="1" id="KW-0560">Oxidoreductase</keyword>
<keyword evidence="1" id="KW-0285">Flavoprotein</keyword>
<reference evidence="4" key="3">
    <citation type="journal article" date="2016" name="Gigascience">
        <title>De novo construction of an expanded transcriptome assembly for the western tarnished plant bug, Lygus hesperus.</title>
        <authorList>
            <person name="Tassone E.E."/>
            <person name="Geib S.M."/>
            <person name="Hall B."/>
            <person name="Fabrick J.A."/>
            <person name="Brent C.S."/>
            <person name="Hull J.J."/>
        </authorList>
    </citation>
    <scope>NUCLEOTIDE SEQUENCE</scope>
</reference>
<keyword evidence="1" id="KW-0642">Proline metabolism</keyword>
<dbReference type="AlphaFoldDB" id="A0A0A9XTJ3"/>
<comment type="similarity">
    <text evidence="1">Belongs to the proline oxidase family.</text>
</comment>
<organism evidence="3">
    <name type="scientific">Lygus hesperus</name>
    <name type="common">Western plant bug</name>
    <dbReference type="NCBI Taxonomy" id="30085"/>
    <lineage>
        <taxon>Eukaryota</taxon>
        <taxon>Metazoa</taxon>
        <taxon>Ecdysozoa</taxon>
        <taxon>Arthropoda</taxon>
        <taxon>Hexapoda</taxon>
        <taxon>Insecta</taxon>
        <taxon>Pterygota</taxon>
        <taxon>Neoptera</taxon>
        <taxon>Paraneoptera</taxon>
        <taxon>Hemiptera</taxon>
        <taxon>Heteroptera</taxon>
        <taxon>Panheteroptera</taxon>
        <taxon>Cimicomorpha</taxon>
        <taxon>Miridae</taxon>
        <taxon>Mirini</taxon>
        <taxon>Lygus</taxon>
    </lineage>
</organism>
<comment type="catalytic activity">
    <reaction evidence="1">
        <text>L-proline + a quinone = (S)-1-pyrroline-5-carboxylate + a quinol + H(+)</text>
        <dbReference type="Rhea" id="RHEA:23784"/>
        <dbReference type="ChEBI" id="CHEBI:15378"/>
        <dbReference type="ChEBI" id="CHEBI:17388"/>
        <dbReference type="ChEBI" id="CHEBI:24646"/>
        <dbReference type="ChEBI" id="CHEBI:60039"/>
        <dbReference type="ChEBI" id="CHEBI:132124"/>
        <dbReference type="EC" id="1.5.5.2"/>
    </reaction>
</comment>
<sequence length="107" mass="12220">MVNRKTYASNTDPTNAPNTESPHNTTVITFNDIETAFASKSMKELMQGYLIFSLCSIRYLTANGPKLYNIVHRTFGTTITNFLIKYTFFNYFCLGQSTDDIKPTIKR</sequence>
<evidence type="ECO:0000313" key="4">
    <source>
        <dbReference type="EMBL" id="JAP97404.1"/>
    </source>
</evidence>
<dbReference type="GO" id="GO:0004657">
    <property type="term" value="F:proline dehydrogenase activity"/>
    <property type="evidence" value="ECO:0007669"/>
    <property type="project" value="UniProtKB-EC"/>
</dbReference>
<accession>A0A0A9XTJ3</accession>
<gene>
    <name evidence="3" type="primary">slgA_8</name>
    <name evidence="4" type="synonym">slgA_5</name>
    <name evidence="3" type="ORF">CM83_14085</name>
    <name evidence="4" type="ORF">g.10405</name>
</gene>
<dbReference type="PANTHER" id="PTHR13914">
    <property type="entry name" value="PROLINE OXIDASE"/>
    <property type="match status" value="1"/>
</dbReference>
<evidence type="ECO:0000256" key="2">
    <source>
        <dbReference type="SAM" id="MobiDB-lite"/>
    </source>
</evidence>